<evidence type="ECO:0000256" key="2">
    <source>
        <dbReference type="ARBA" id="ARBA00022475"/>
    </source>
</evidence>
<dbReference type="PANTHER" id="PTHR10489">
    <property type="entry name" value="CELL ADHESION MOLECULE"/>
    <property type="match status" value="1"/>
</dbReference>
<dbReference type="SUPFAM" id="SSF81321">
    <property type="entry name" value="Family A G protein-coupled receptor-like"/>
    <property type="match status" value="1"/>
</dbReference>
<keyword evidence="4 14" id="KW-1133">Transmembrane helix</keyword>
<dbReference type="GO" id="GO:0019957">
    <property type="term" value="F:C-C chemokine binding"/>
    <property type="evidence" value="ECO:0007669"/>
    <property type="project" value="TreeGrafter"/>
</dbReference>
<dbReference type="GO" id="GO:0009897">
    <property type="term" value="C:external side of plasma membrane"/>
    <property type="evidence" value="ECO:0007669"/>
    <property type="project" value="TreeGrafter"/>
</dbReference>
<dbReference type="GO" id="GO:0060326">
    <property type="term" value="P:cell chemotaxis"/>
    <property type="evidence" value="ECO:0007669"/>
    <property type="project" value="TreeGrafter"/>
</dbReference>
<organism evidence="16 17">
    <name type="scientific">Mola mola</name>
    <name type="common">Ocean sunfish</name>
    <name type="synonym">Tetraodon mola</name>
    <dbReference type="NCBI Taxonomy" id="94237"/>
    <lineage>
        <taxon>Eukaryota</taxon>
        <taxon>Metazoa</taxon>
        <taxon>Chordata</taxon>
        <taxon>Craniata</taxon>
        <taxon>Vertebrata</taxon>
        <taxon>Euteleostomi</taxon>
        <taxon>Actinopterygii</taxon>
        <taxon>Neopterygii</taxon>
        <taxon>Teleostei</taxon>
        <taxon>Neoteleostei</taxon>
        <taxon>Acanthomorphata</taxon>
        <taxon>Eupercaria</taxon>
        <taxon>Tetraodontiformes</taxon>
        <taxon>Molidae</taxon>
        <taxon>Mola</taxon>
    </lineage>
</organism>
<feature type="transmembrane region" description="Helical" evidence="14">
    <location>
        <begin position="330"/>
        <end position="352"/>
    </location>
</feature>
<feature type="domain" description="G-protein coupled receptors family 1 profile" evidence="15">
    <location>
        <begin position="95"/>
        <end position="350"/>
    </location>
</feature>
<evidence type="ECO:0000313" key="16">
    <source>
        <dbReference type="Ensembl" id="ENSMMOP00000002101.1"/>
    </source>
</evidence>
<evidence type="ECO:0000256" key="10">
    <source>
        <dbReference type="ARBA" id="ARBA00023224"/>
    </source>
</evidence>
<keyword evidence="8" id="KW-0675">Receptor</keyword>
<name>A0A3Q3VLB7_MOLML</name>
<evidence type="ECO:0000256" key="9">
    <source>
        <dbReference type="ARBA" id="ARBA00023180"/>
    </source>
</evidence>
<evidence type="ECO:0000256" key="5">
    <source>
        <dbReference type="ARBA" id="ARBA00023040"/>
    </source>
</evidence>
<dbReference type="PANTHER" id="PTHR10489:SF935">
    <property type="entry name" value="RELAXIN FAMILY PEPTIDE RECEPTOR 3.3A1-RELATED"/>
    <property type="match status" value="1"/>
</dbReference>
<evidence type="ECO:0000256" key="8">
    <source>
        <dbReference type="ARBA" id="ARBA00023170"/>
    </source>
</evidence>
<dbReference type="GO" id="GO:0019722">
    <property type="term" value="P:calcium-mediated signaling"/>
    <property type="evidence" value="ECO:0007669"/>
    <property type="project" value="TreeGrafter"/>
</dbReference>
<evidence type="ECO:0000313" key="17">
    <source>
        <dbReference type="Proteomes" id="UP000261620"/>
    </source>
</evidence>
<dbReference type="Gene3D" id="1.20.1070.10">
    <property type="entry name" value="Rhodopsin 7-helix transmembrane proteins"/>
    <property type="match status" value="1"/>
</dbReference>
<feature type="transmembrane region" description="Helical" evidence="14">
    <location>
        <begin position="289"/>
        <end position="310"/>
    </location>
</feature>
<evidence type="ECO:0000256" key="3">
    <source>
        <dbReference type="ARBA" id="ARBA00022692"/>
    </source>
</evidence>
<feature type="transmembrane region" description="Helical" evidence="14">
    <location>
        <begin position="154"/>
        <end position="179"/>
    </location>
</feature>
<keyword evidence="17" id="KW-1185">Reference proteome</keyword>
<dbReference type="AlphaFoldDB" id="A0A3Q3VLB7"/>
<keyword evidence="3 14" id="KW-0812">Transmembrane</keyword>
<proteinExistence type="predicted"/>
<dbReference type="InterPro" id="IPR000248">
    <property type="entry name" value="ATII_rcpt"/>
</dbReference>
<evidence type="ECO:0000256" key="4">
    <source>
        <dbReference type="ARBA" id="ARBA00022989"/>
    </source>
</evidence>
<dbReference type="GO" id="GO:0007204">
    <property type="term" value="P:positive regulation of cytosolic calcium ion concentration"/>
    <property type="evidence" value="ECO:0007669"/>
    <property type="project" value="TreeGrafter"/>
</dbReference>
<dbReference type="Ensembl" id="ENSMMOT00000002138.1">
    <property type="protein sequence ID" value="ENSMMOP00000002101.1"/>
    <property type="gene ID" value="ENSMMOG00000001734.1"/>
</dbReference>
<feature type="transmembrane region" description="Helical" evidence="14">
    <location>
        <begin position="114"/>
        <end position="134"/>
    </location>
</feature>
<dbReference type="GO" id="GO:0016493">
    <property type="term" value="F:C-C chemokine receptor activity"/>
    <property type="evidence" value="ECO:0007669"/>
    <property type="project" value="TreeGrafter"/>
</dbReference>
<reference evidence="16" key="2">
    <citation type="submission" date="2025-09" db="UniProtKB">
        <authorList>
            <consortium name="Ensembl"/>
        </authorList>
    </citation>
    <scope>IDENTIFICATION</scope>
</reference>
<evidence type="ECO:0000256" key="14">
    <source>
        <dbReference type="SAM" id="Phobius"/>
    </source>
</evidence>
<evidence type="ECO:0000256" key="12">
    <source>
        <dbReference type="ARBA" id="ARBA00069218"/>
    </source>
</evidence>
<evidence type="ECO:0000259" key="15">
    <source>
        <dbReference type="PROSITE" id="PS50262"/>
    </source>
</evidence>
<dbReference type="PRINTS" id="PR00237">
    <property type="entry name" value="GPCRRHODOPSN"/>
</dbReference>
<dbReference type="GO" id="GO:0006955">
    <property type="term" value="P:immune response"/>
    <property type="evidence" value="ECO:0007669"/>
    <property type="project" value="TreeGrafter"/>
</dbReference>
<evidence type="ECO:0000256" key="7">
    <source>
        <dbReference type="ARBA" id="ARBA00023157"/>
    </source>
</evidence>
<accession>A0A3Q3VLB7</accession>
<sequence length="415" mass="45960">MAPVELRVSGSCLRDGADACTPDVSVERSSNTLPVCGRGHKTQLAPACALSQNRSVAGDKHLSVEDADGSADGTFLLRILISVVYSVVCAVGLVGNLLVFFLMRLRQGRKKSTINIFIINLAVTDFQFVLTLPFWAVDTALDFSWPFGDAMCKIVLSVTVMNMYAGVFFLTAMSVTRYWSVASALKKRACRSRCARWSCAVLWVAATMATAPTAFFSTVTVVAGEKLCLLRFPEGHDWLALYHIQKTLLGFIVPMLIVCVNYLMLLRFLRRRRVGSSHSRRTSRVTKSVAIVVLSFFCCWMPNHAITFWGVLVKFNAVNWDESYYVVHTYVFPVTVCLAHTNSCLNPVLYCLMRPEIRKMLSGVFWRVSTPSSNGDCPTRLFTHGGSQREAALPGALSIMDRKGCSTSNVITRTP</sequence>
<keyword evidence="6 14" id="KW-0472">Membrane</keyword>
<keyword evidence="2" id="KW-1003">Cell membrane</keyword>
<evidence type="ECO:0000256" key="13">
    <source>
        <dbReference type="ARBA" id="ARBA00080273"/>
    </source>
</evidence>
<dbReference type="FunFam" id="1.20.1070.10:FF:000216">
    <property type="entry name" value="Relaxin family peptide receptor 3"/>
    <property type="match status" value="1"/>
</dbReference>
<keyword evidence="5" id="KW-0297">G-protein coupled receptor</keyword>
<evidence type="ECO:0000256" key="6">
    <source>
        <dbReference type="ARBA" id="ARBA00023136"/>
    </source>
</evidence>
<dbReference type="Pfam" id="PF00001">
    <property type="entry name" value="7tm_1"/>
    <property type="match status" value="1"/>
</dbReference>
<protein>
    <recommendedName>
        <fullName evidence="12">Relaxin-3 receptor 1</fullName>
    </recommendedName>
    <alternativeName>
        <fullName evidence="13">Relaxin family peptide receptor 3</fullName>
    </alternativeName>
</protein>
<comment type="function">
    <text evidence="11">Receptor for RNL3/relaxin-3. Binding of the ligand inhibit cAMP accumulation.</text>
</comment>
<evidence type="ECO:0000256" key="11">
    <source>
        <dbReference type="ARBA" id="ARBA00057416"/>
    </source>
</evidence>
<dbReference type="InterPro" id="IPR000276">
    <property type="entry name" value="GPCR_Rhodpsn"/>
</dbReference>
<dbReference type="STRING" id="94237.ENSMMOP00000002101"/>
<dbReference type="PRINTS" id="PR00241">
    <property type="entry name" value="ANGIOTENSINR"/>
</dbReference>
<feature type="transmembrane region" description="Helical" evidence="14">
    <location>
        <begin position="200"/>
        <end position="223"/>
    </location>
</feature>
<keyword evidence="9" id="KW-0325">Glycoprotein</keyword>
<dbReference type="Proteomes" id="UP000261620">
    <property type="component" value="Unplaced"/>
</dbReference>
<comment type="subcellular location">
    <subcellularLocation>
        <location evidence="1">Cell membrane</location>
        <topology evidence="1">Multi-pass membrane protein</topology>
    </subcellularLocation>
</comment>
<dbReference type="InterPro" id="IPR017452">
    <property type="entry name" value="GPCR_Rhodpsn_7TM"/>
</dbReference>
<reference evidence="16" key="1">
    <citation type="submission" date="2025-08" db="UniProtKB">
        <authorList>
            <consortium name="Ensembl"/>
        </authorList>
    </citation>
    <scope>IDENTIFICATION</scope>
</reference>
<dbReference type="InterPro" id="IPR050119">
    <property type="entry name" value="CCR1-9-like"/>
</dbReference>
<dbReference type="PROSITE" id="PS50262">
    <property type="entry name" value="G_PROTEIN_RECEP_F1_2"/>
    <property type="match status" value="1"/>
</dbReference>
<evidence type="ECO:0000256" key="1">
    <source>
        <dbReference type="ARBA" id="ARBA00004651"/>
    </source>
</evidence>
<feature type="transmembrane region" description="Helical" evidence="14">
    <location>
        <begin position="248"/>
        <end position="269"/>
    </location>
</feature>
<keyword evidence="10" id="KW-0807">Transducer</keyword>
<dbReference type="OMA" id="WDTSYYT"/>
<keyword evidence="7" id="KW-1015">Disulfide bond</keyword>
<feature type="transmembrane region" description="Helical" evidence="14">
    <location>
        <begin position="75"/>
        <end position="102"/>
    </location>
</feature>